<organism evidence="2 3">
    <name type="scientific">Ricinus communis</name>
    <name type="common">Castor bean</name>
    <dbReference type="NCBI Taxonomy" id="3988"/>
    <lineage>
        <taxon>Eukaryota</taxon>
        <taxon>Viridiplantae</taxon>
        <taxon>Streptophyta</taxon>
        <taxon>Embryophyta</taxon>
        <taxon>Tracheophyta</taxon>
        <taxon>Spermatophyta</taxon>
        <taxon>Magnoliopsida</taxon>
        <taxon>eudicotyledons</taxon>
        <taxon>Gunneridae</taxon>
        <taxon>Pentapetalae</taxon>
        <taxon>rosids</taxon>
        <taxon>fabids</taxon>
        <taxon>Malpighiales</taxon>
        <taxon>Euphorbiaceae</taxon>
        <taxon>Acalyphoideae</taxon>
        <taxon>Acalypheae</taxon>
        <taxon>Ricinus</taxon>
    </lineage>
</organism>
<evidence type="ECO:0000313" key="2">
    <source>
        <dbReference type="EMBL" id="EEF25972.1"/>
    </source>
</evidence>
<protein>
    <submittedName>
        <fullName evidence="2">Uncharacterized protein</fullName>
    </submittedName>
</protein>
<sequence>MSANAEQLQQLVGFFRLADQSEFSAHSQKRPGGSGLSKQSGTGYAMGHTTEKTVEESGFVSF</sequence>
<reference evidence="3" key="1">
    <citation type="journal article" date="2010" name="Nat. Biotechnol.">
        <title>Draft genome sequence of the oilseed species Ricinus communis.</title>
        <authorList>
            <person name="Chan A.P."/>
            <person name="Crabtree J."/>
            <person name="Zhao Q."/>
            <person name="Lorenzi H."/>
            <person name="Orvis J."/>
            <person name="Puiu D."/>
            <person name="Melake-Berhan A."/>
            <person name="Jones K.M."/>
            <person name="Redman J."/>
            <person name="Chen G."/>
            <person name="Cahoon E.B."/>
            <person name="Gedil M."/>
            <person name="Stanke M."/>
            <person name="Haas B.J."/>
            <person name="Wortman J.R."/>
            <person name="Fraser-Liggett C.M."/>
            <person name="Ravel J."/>
            <person name="Rabinowicz P.D."/>
        </authorList>
    </citation>
    <scope>NUCLEOTIDE SEQUENCE [LARGE SCALE GENOMIC DNA]</scope>
    <source>
        <strain evidence="3">cv. Hale</strain>
    </source>
</reference>
<dbReference type="Proteomes" id="UP000008311">
    <property type="component" value="Unassembled WGS sequence"/>
</dbReference>
<gene>
    <name evidence="2" type="ORF">RCOM_1916970</name>
</gene>
<dbReference type="EMBL" id="EQ978478">
    <property type="protein sequence ID" value="EEF25972.1"/>
    <property type="molecule type" value="Genomic_DNA"/>
</dbReference>
<evidence type="ECO:0000256" key="1">
    <source>
        <dbReference type="SAM" id="MobiDB-lite"/>
    </source>
</evidence>
<keyword evidence="3" id="KW-1185">Reference proteome</keyword>
<dbReference type="AlphaFoldDB" id="B9TDU4"/>
<accession>B9TDU4</accession>
<proteinExistence type="predicted"/>
<feature type="region of interest" description="Disordered" evidence="1">
    <location>
        <begin position="23"/>
        <end position="62"/>
    </location>
</feature>
<name>B9TDU4_RICCO</name>
<evidence type="ECO:0000313" key="3">
    <source>
        <dbReference type="Proteomes" id="UP000008311"/>
    </source>
</evidence>
<dbReference type="InParanoid" id="B9TDU4"/>